<name>A0AAU8JC24_9CYAN</name>
<dbReference type="RefSeq" id="WP_054464865.1">
    <property type="nucleotide sequence ID" value="NZ_CP159837.1"/>
</dbReference>
<protein>
    <submittedName>
        <fullName evidence="1">Uncharacterized protein</fullName>
    </submittedName>
</protein>
<organism evidence="1">
    <name type="scientific">Planktothricoides raciborskii GIHE-MW2</name>
    <dbReference type="NCBI Taxonomy" id="2792601"/>
    <lineage>
        <taxon>Bacteria</taxon>
        <taxon>Bacillati</taxon>
        <taxon>Cyanobacteriota</taxon>
        <taxon>Cyanophyceae</taxon>
        <taxon>Oscillatoriophycideae</taxon>
        <taxon>Oscillatoriales</taxon>
        <taxon>Oscillatoriaceae</taxon>
        <taxon>Planktothricoides</taxon>
    </lineage>
</organism>
<gene>
    <name evidence="1" type="ORF">ABWT76_005119</name>
</gene>
<dbReference type="AlphaFoldDB" id="A0AAU8JC24"/>
<accession>A0AAU8JC24</accession>
<proteinExistence type="predicted"/>
<evidence type="ECO:0000313" key="1">
    <source>
        <dbReference type="EMBL" id="XCM36363.1"/>
    </source>
</evidence>
<sequence>MASMKLSVRDACVQALNLFHQEHGEIEIVVCSRIKDYQELQHRLKFQGAITVQPLSLEQIEHYLANAGAELAAVITAVKTDSQLLELASSPLMLNIITLAYRGMSLDELPQMNLDQRRQHLFDTYIERMFHRRGDRDPYPQAQAKHWLIWLAQKMVEQSQTVFFIEQMQPTWLLNQSRFLISIYLFYLLY</sequence>
<dbReference type="EMBL" id="CP159837">
    <property type="protein sequence ID" value="XCM36363.1"/>
    <property type="molecule type" value="Genomic_DNA"/>
</dbReference>
<reference evidence="1" key="1">
    <citation type="submission" date="2024-07" db="EMBL/GenBank/DDBJ databases">
        <authorList>
            <person name="Kim Y.J."/>
            <person name="Jeong J.Y."/>
        </authorList>
    </citation>
    <scope>NUCLEOTIDE SEQUENCE</scope>
    <source>
        <strain evidence="1">GIHE-MW2</strain>
    </source>
</reference>